<dbReference type="Proteomes" id="UP000243985">
    <property type="component" value="Unassembled WGS sequence"/>
</dbReference>
<dbReference type="InterPro" id="IPR050834">
    <property type="entry name" value="Glycosyltransf_2"/>
</dbReference>
<sequence length="331" mass="38920">MNYQQITNIPSIPMKIGKIKGAKITIAIPTYKRVSLLKEAIDSCLSQRTEIPFNILIVDNDPLRDSETEQLIDSFNNQNISYYKNSENIGATGNWNKLFELADTEFVTMLHDDDLLEEDYIEKMTLIIEKYKSNIDAIYTETRIFSKNSSLSRKQPNILRIIEIQPFDLQFYNICSIIGACFKREKIIELNGFDNHYYPPIDYQMHLNLSKHSNIIKIINYPLTLYRILENDSMKMSTIFSINVKDQEIQNSIIQNYPIVYKKLFHIYQKNRELLHYIGTKRVFGVNSPEINQKITELKNKITFIDKLIFLGWRVFIKLHFILKPKTTIKL</sequence>
<evidence type="ECO:0000259" key="1">
    <source>
        <dbReference type="Pfam" id="PF00535"/>
    </source>
</evidence>
<keyword evidence="2" id="KW-0808">Transferase</keyword>
<name>A0A2T5XSV5_9FLAO</name>
<dbReference type="InterPro" id="IPR001173">
    <property type="entry name" value="Glyco_trans_2-like"/>
</dbReference>
<proteinExistence type="predicted"/>
<dbReference type="Gene3D" id="3.90.550.10">
    <property type="entry name" value="Spore Coat Polysaccharide Biosynthesis Protein SpsA, Chain A"/>
    <property type="match status" value="1"/>
</dbReference>
<dbReference type="CDD" id="cd00761">
    <property type="entry name" value="Glyco_tranf_GTA_type"/>
    <property type="match status" value="1"/>
</dbReference>
<dbReference type="Pfam" id="PF00535">
    <property type="entry name" value="Glycos_transf_2"/>
    <property type="match status" value="1"/>
</dbReference>
<protein>
    <submittedName>
        <fullName evidence="2">Glycosyl transferase family 2</fullName>
    </submittedName>
</protein>
<dbReference type="PANTHER" id="PTHR43685:SF2">
    <property type="entry name" value="GLYCOSYLTRANSFERASE 2-LIKE DOMAIN-CONTAINING PROTEIN"/>
    <property type="match status" value="1"/>
</dbReference>
<organism evidence="2 3">
    <name type="scientific">Capnocytophaga leadbetteri</name>
    <dbReference type="NCBI Taxonomy" id="327575"/>
    <lineage>
        <taxon>Bacteria</taxon>
        <taxon>Pseudomonadati</taxon>
        <taxon>Bacteroidota</taxon>
        <taxon>Flavobacteriia</taxon>
        <taxon>Flavobacteriales</taxon>
        <taxon>Flavobacteriaceae</taxon>
        <taxon>Capnocytophaga</taxon>
    </lineage>
</organism>
<dbReference type="RefSeq" id="WP_107782611.1">
    <property type="nucleotide sequence ID" value="NZ_QBKG01000013.1"/>
</dbReference>
<comment type="caution">
    <text evidence="2">The sequence shown here is derived from an EMBL/GenBank/DDBJ whole genome shotgun (WGS) entry which is preliminary data.</text>
</comment>
<feature type="domain" description="Glycosyltransferase 2-like" evidence="1">
    <location>
        <begin position="25"/>
        <end position="181"/>
    </location>
</feature>
<dbReference type="GO" id="GO:0016740">
    <property type="term" value="F:transferase activity"/>
    <property type="evidence" value="ECO:0007669"/>
    <property type="project" value="UniProtKB-KW"/>
</dbReference>
<dbReference type="EMBL" id="QBKG01000013">
    <property type="protein sequence ID" value="PTX03723.1"/>
    <property type="molecule type" value="Genomic_DNA"/>
</dbReference>
<dbReference type="InterPro" id="IPR029044">
    <property type="entry name" value="Nucleotide-diphossugar_trans"/>
</dbReference>
<reference evidence="2 3" key="1">
    <citation type="submission" date="2018-04" db="EMBL/GenBank/DDBJ databases">
        <title>Genomic Encyclopedia of Archaeal and Bacterial Type Strains, Phase II (KMG-II): from individual species to whole genera.</title>
        <authorList>
            <person name="Goeker M."/>
        </authorList>
    </citation>
    <scope>NUCLEOTIDE SEQUENCE [LARGE SCALE GENOMIC DNA]</scope>
    <source>
        <strain evidence="2 3">DSM 22902</strain>
    </source>
</reference>
<dbReference type="PANTHER" id="PTHR43685">
    <property type="entry name" value="GLYCOSYLTRANSFERASE"/>
    <property type="match status" value="1"/>
</dbReference>
<dbReference type="AlphaFoldDB" id="A0A2T5XSV5"/>
<dbReference type="GeneID" id="84581281"/>
<evidence type="ECO:0000313" key="3">
    <source>
        <dbReference type="Proteomes" id="UP000243985"/>
    </source>
</evidence>
<accession>A0A2T5XSV5</accession>
<evidence type="ECO:0000313" key="2">
    <source>
        <dbReference type="EMBL" id="PTX03723.1"/>
    </source>
</evidence>
<gene>
    <name evidence="2" type="ORF">C8P65_11351</name>
</gene>
<dbReference type="SUPFAM" id="SSF53448">
    <property type="entry name" value="Nucleotide-diphospho-sugar transferases"/>
    <property type="match status" value="1"/>
</dbReference>